<reference evidence="2" key="2">
    <citation type="submission" date="2009-11" db="EMBL/GenBank/DDBJ databases">
        <title>The Genome Sequence of Allomyces macrogynus strain ATCC 38327.</title>
        <authorList>
            <consortium name="The Broad Institute Genome Sequencing Platform"/>
            <person name="Russ C."/>
            <person name="Cuomo C."/>
            <person name="Shea T."/>
            <person name="Young S.K."/>
            <person name="Zeng Q."/>
            <person name="Koehrsen M."/>
            <person name="Haas B."/>
            <person name="Borodovsky M."/>
            <person name="Guigo R."/>
            <person name="Alvarado L."/>
            <person name="Berlin A."/>
            <person name="Borenstein D."/>
            <person name="Chen Z."/>
            <person name="Engels R."/>
            <person name="Freedman E."/>
            <person name="Gellesch M."/>
            <person name="Goldberg J."/>
            <person name="Griggs A."/>
            <person name="Gujja S."/>
            <person name="Heiman D."/>
            <person name="Hepburn T."/>
            <person name="Howarth C."/>
            <person name="Jen D."/>
            <person name="Larson L."/>
            <person name="Lewis B."/>
            <person name="Mehta T."/>
            <person name="Park D."/>
            <person name="Pearson M."/>
            <person name="Roberts A."/>
            <person name="Saif S."/>
            <person name="Shenoy N."/>
            <person name="Sisk P."/>
            <person name="Stolte C."/>
            <person name="Sykes S."/>
            <person name="Walk T."/>
            <person name="White J."/>
            <person name="Yandava C."/>
            <person name="Burger G."/>
            <person name="Gray M.W."/>
            <person name="Holland P.W.H."/>
            <person name="King N."/>
            <person name="Lang F.B.F."/>
            <person name="Roger A.J."/>
            <person name="Ruiz-Trillo I."/>
            <person name="Lander E."/>
            <person name="Nusbaum C."/>
        </authorList>
    </citation>
    <scope>NUCLEOTIDE SEQUENCE [LARGE SCALE GENOMIC DNA]</scope>
    <source>
        <strain evidence="2">ATCC 38327</strain>
    </source>
</reference>
<evidence type="ECO:0000313" key="2">
    <source>
        <dbReference type="Proteomes" id="UP000054350"/>
    </source>
</evidence>
<dbReference type="Pfam" id="PF04882">
    <property type="entry name" value="Peroxin-3"/>
    <property type="match status" value="2"/>
</dbReference>
<reference evidence="1 2" key="1">
    <citation type="submission" date="2009-11" db="EMBL/GenBank/DDBJ databases">
        <title>Annotation of Allomyces macrogynus ATCC 38327.</title>
        <authorList>
            <consortium name="The Broad Institute Genome Sequencing Platform"/>
            <person name="Russ C."/>
            <person name="Cuomo C."/>
            <person name="Burger G."/>
            <person name="Gray M.W."/>
            <person name="Holland P.W.H."/>
            <person name="King N."/>
            <person name="Lang F.B.F."/>
            <person name="Roger A.J."/>
            <person name="Ruiz-Trillo I."/>
            <person name="Young S.K."/>
            <person name="Zeng Q."/>
            <person name="Gargeya S."/>
            <person name="Fitzgerald M."/>
            <person name="Haas B."/>
            <person name="Abouelleil A."/>
            <person name="Alvarado L."/>
            <person name="Arachchi H.M."/>
            <person name="Berlin A."/>
            <person name="Chapman S.B."/>
            <person name="Gearin G."/>
            <person name="Goldberg J."/>
            <person name="Griggs A."/>
            <person name="Gujja S."/>
            <person name="Hansen M."/>
            <person name="Heiman D."/>
            <person name="Howarth C."/>
            <person name="Larimer J."/>
            <person name="Lui A."/>
            <person name="MacDonald P.J.P."/>
            <person name="McCowen C."/>
            <person name="Montmayeur A."/>
            <person name="Murphy C."/>
            <person name="Neiman D."/>
            <person name="Pearson M."/>
            <person name="Priest M."/>
            <person name="Roberts A."/>
            <person name="Saif S."/>
            <person name="Shea T."/>
            <person name="Sisk P."/>
            <person name="Stolte C."/>
            <person name="Sykes S."/>
            <person name="Wortman J."/>
            <person name="Nusbaum C."/>
            <person name="Birren B."/>
        </authorList>
    </citation>
    <scope>NUCLEOTIDE SEQUENCE [LARGE SCALE GENOMIC DNA]</scope>
    <source>
        <strain evidence="1 2">ATCC 38327</strain>
    </source>
</reference>
<keyword evidence="2" id="KW-1185">Reference proteome</keyword>
<dbReference type="GO" id="GO:0045046">
    <property type="term" value="P:protein import into peroxisome membrane"/>
    <property type="evidence" value="ECO:0007669"/>
    <property type="project" value="TreeGrafter"/>
</dbReference>
<dbReference type="GO" id="GO:0005778">
    <property type="term" value="C:peroxisomal membrane"/>
    <property type="evidence" value="ECO:0007669"/>
    <property type="project" value="InterPro"/>
</dbReference>
<sequence>MSSFIRRHRNKVLWLGGISAAAWLLGKYAKKRIIEMTEQASKDRAAQENLRRRFEQNQQDCTFTVLSMLPILSESLFHDRTAELLVAALQRQKNAAGTDPDAPAPPLSDAATNKYAALSKQEIWNELKIVNFTQLLTALYSVTLLTAMTRVQLNLVGRLIYLDSVLFNPARPEDIALQGSTDKFLPHQTEHRFLTFSWYFLHVGWKQCADRVRNAVESVLGSVPLKKSITAAELNNLLAEIRVRVESDDFTDVRAKPFPFQKYLLPIEDDELTTLEQGGAHVDHTVGTSGRVTDPVLRRLLDECRDIFDAPDFARVVQSALDSVFGIATAHLTADMPVPPSIVEVESEVATGVPMATLLPKAKQLVHGVINGVPNEYIAALSRHAPLQQFATLIYAQFSDHCVE</sequence>
<dbReference type="EMBL" id="GG745328">
    <property type="protein sequence ID" value="KNE54860.1"/>
    <property type="molecule type" value="Genomic_DNA"/>
</dbReference>
<dbReference type="OrthoDB" id="45930at2759"/>
<gene>
    <name evidence="1" type="ORF">AMAG_00808</name>
</gene>
<dbReference type="Proteomes" id="UP000054350">
    <property type="component" value="Unassembled WGS sequence"/>
</dbReference>
<dbReference type="PANTHER" id="PTHR28080:SF1">
    <property type="entry name" value="PEROXISOMAL BIOGENESIS FACTOR 3"/>
    <property type="match status" value="1"/>
</dbReference>
<dbReference type="STRING" id="578462.A0A0L0RXI2"/>
<evidence type="ECO:0000313" key="1">
    <source>
        <dbReference type="EMBL" id="KNE54860.1"/>
    </source>
</evidence>
<name>A0A0L0RXI2_ALLM3</name>
<dbReference type="InterPro" id="IPR006966">
    <property type="entry name" value="Peroxin-3"/>
</dbReference>
<dbReference type="GO" id="GO:0030674">
    <property type="term" value="F:protein-macromolecule adaptor activity"/>
    <property type="evidence" value="ECO:0007669"/>
    <property type="project" value="TreeGrafter"/>
</dbReference>
<dbReference type="AlphaFoldDB" id="A0A0L0RXI2"/>
<protein>
    <recommendedName>
        <fullName evidence="3">Peroxin-3</fullName>
    </recommendedName>
</protein>
<dbReference type="VEuPathDB" id="FungiDB:AMAG_00808"/>
<dbReference type="eggNOG" id="KOG4444">
    <property type="taxonomic scope" value="Eukaryota"/>
</dbReference>
<evidence type="ECO:0008006" key="3">
    <source>
        <dbReference type="Google" id="ProtNLM"/>
    </source>
</evidence>
<proteinExistence type="predicted"/>
<dbReference type="OMA" id="HRGWKDL"/>
<accession>A0A0L0RXI2</accession>
<organism evidence="1 2">
    <name type="scientific">Allomyces macrogynus (strain ATCC 38327)</name>
    <name type="common">Allomyces javanicus var. macrogynus</name>
    <dbReference type="NCBI Taxonomy" id="578462"/>
    <lineage>
        <taxon>Eukaryota</taxon>
        <taxon>Fungi</taxon>
        <taxon>Fungi incertae sedis</taxon>
        <taxon>Blastocladiomycota</taxon>
        <taxon>Blastocladiomycetes</taxon>
        <taxon>Blastocladiales</taxon>
        <taxon>Blastocladiaceae</taxon>
        <taxon>Allomyces</taxon>
    </lineage>
</organism>
<dbReference type="PANTHER" id="PTHR28080">
    <property type="entry name" value="PEROXISOMAL BIOGENESIS FACTOR 3"/>
    <property type="match status" value="1"/>
</dbReference>